<feature type="region of interest" description="Disordered" evidence="1">
    <location>
        <begin position="176"/>
        <end position="232"/>
    </location>
</feature>
<keyword evidence="3" id="KW-1185">Reference proteome</keyword>
<organism evidence="2 3">
    <name type="scientific">Fusarium oligoseptatum</name>
    <dbReference type="NCBI Taxonomy" id="2604345"/>
    <lineage>
        <taxon>Eukaryota</taxon>
        <taxon>Fungi</taxon>
        <taxon>Dikarya</taxon>
        <taxon>Ascomycota</taxon>
        <taxon>Pezizomycotina</taxon>
        <taxon>Sordariomycetes</taxon>
        <taxon>Hypocreomycetidae</taxon>
        <taxon>Hypocreales</taxon>
        <taxon>Nectriaceae</taxon>
        <taxon>Fusarium</taxon>
        <taxon>Fusarium solani species complex</taxon>
    </lineage>
</organism>
<accession>A0A428RU96</accession>
<evidence type="ECO:0000313" key="3">
    <source>
        <dbReference type="Proteomes" id="UP000287144"/>
    </source>
</evidence>
<feature type="compositionally biased region" description="Polar residues" evidence="1">
    <location>
        <begin position="88"/>
        <end position="115"/>
    </location>
</feature>
<feature type="region of interest" description="Disordered" evidence="1">
    <location>
        <begin position="244"/>
        <end position="283"/>
    </location>
</feature>
<protein>
    <submittedName>
        <fullName evidence="2">Uncharacterized protein</fullName>
    </submittedName>
</protein>
<proteinExistence type="predicted"/>
<sequence>MDLIFKQYDPSRPKQQPKQRRHVKIQELTGKHFLPGPPDGKRLDPSVPQYPVGDYHSSPVEDLSQDPYAGLPSQEECLSHSFPAVDGSNASTPASTDSLGFQTNPTTQRWNSQDSALAIEDPIPQGGPSQSCSPPDLLSGDARAQGASASELNHILLAQSTENLDFLASTATAELDGVGGTNSAESAQVPSTGTFPPKRPLPERDASDGTEERDSEHDPSPKRAKRSSFDTQCCPRLISDGAYFTPAYGSVSPPGRVPEEASLQLPRVPASQAMSSPVPAGGGISLADIRQLLEDQTKQLLESLARQLASQSRQISLLTAEVESLKRKASSNSQVGERPSVENDDSDSDSDNTNGDSDGEDDSTKLKKRSTPQVDSI</sequence>
<dbReference type="Proteomes" id="UP000287144">
    <property type="component" value="Unassembled WGS sequence"/>
</dbReference>
<name>A0A428RU96_9HYPO</name>
<feature type="region of interest" description="Disordered" evidence="1">
    <location>
        <begin position="1"/>
        <end position="146"/>
    </location>
</feature>
<dbReference type="EMBL" id="NKCK01000487">
    <property type="protein sequence ID" value="RSL81118.1"/>
    <property type="molecule type" value="Genomic_DNA"/>
</dbReference>
<dbReference type="AlphaFoldDB" id="A0A428RU96"/>
<dbReference type="STRING" id="1325735.A0A428RU96"/>
<feature type="compositionally biased region" description="Basic and acidic residues" evidence="1">
    <location>
        <begin position="200"/>
        <end position="221"/>
    </location>
</feature>
<evidence type="ECO:0000256" key="1">
    <source>
        <dbReference type="SAM" id="MobiDB-lite"/>
    </source>
</evidence>
<feature type="region of interest" description="Disordered" evidence="1">
    <location>
        <begin position="324"/>
        <end position="377"/>
    </location>
</feature>
<comment type="caution">
    <text evidence="2">The sequence shown here is derived from an EMBL/GenBank/DDBJ whole genome shotgun (WGS) entry which is preliminary data.</text>
</comment>
<reference evidence="2 3" key="1">
    <citation type="submission" date="2017-06" db="EMBL/GenBank/DDBJ databases">
        <title>Comparative genomic analysis of Ambrosia Fusariam Clade fungi.</title>
        <authorList>
            <person name="Stajich J.E."/>
            <person name="Carrillo J."/>
            <person name="Kijimoto T."/>
            <person name="Eskalen A."/>
            <person name="O'Donnell K."/>
            <person name="Kasson M."/>
        </authorList>
    </citation>
    <scope>NUCLEOTIDE SEQUENCE [LARGE SCALE GENOMIC DNA]</scope>
    <source>
        <strain evidence="2 3">NRRL62579</strain>
    </source>
</reference>
<feature type="compositionally biased region" description="Low complexity" evidence="1">
    <location>
        <begin position="122"/>
        <end position="135"/>
    </location>
</feature>
<feature type="compositionally biased region" description="Polar residues" evidence="1">
    <location>
        <begin position="181"/>
        <end position="194"/>
    </location>
</feature>
<gene>
    <name evidence="2" type="ORF">CEP52_017265</name>
</gene>
<evidence type="ECO:0000313" key="2">
    <source>
        <dbReference type="EMBL" id="RSL81118.1"/>
    </source>
</evidence>